<evidence type="ECO:0000256" key="1">
    <source>
        <dbReference type="SAM" id="MobiDB-lite"/>
    </source>
</evidence>
<dbReference type="InterPro" id="IPR011989">
    <property type="entry name" value="ARM-like"/>
</dbReference>
<dbReference type="GO" id="GO:0032040">
    <property type="term" value="C:small-subunit processome"/>
    <property type="evidence" value="ECO:0007669"/>
    <property type="project" value="TreeGrafter"/>
</dbReference>
<dbReference type="WBParaSite" id="PSAMB.scaffold2307size23988.g17276.t1">
    <property type="protein sequence ID" value="PSAMB.scaffold2307size23988.g17276.t1"/>
    <property type="gene ID" value="PSAMB.scaffold2307size23988.g17276"/>
</dbReference>
<dbReference type="InterPro" id="IPR046523">
    <property type="entry name" value="UTP20_dom"/>
</dbReference>
<feature type="domain" description="U3 small nucleolar RNA-associated protein 20 N-terminal" evidence="2">
    <location>
        <begin position="3"/>
        <end position="433"/>
    </location>
</feature>
<dbReference type="PANTHER" id="PTHR17695:SF11">
    <property type="entry name" value="SMALL SUBUNIT PROCESSOME COMPONENT 20 HOMOLOG"/>
    <property type="match status" value="1"/>
</dbReference>
<dbReference type="Proteomes" id="UP000887566">
    <property type="component" value="Unplaced"/>
</dbReference>
<dbReference type="Gene3D" id="1.25.10.10">
    <property type="entry name" value="Leucine-rich Repeat Variant"/>
    <property type="match status" value="2"/>
</dbReference>
<dbReference type="GO" id="GO:0030686">
    <property type="term" value="C:90S preribosome"/>
    <property type="evidence" value="ECO:0007669"/>
    <property type="project" value="TreeGrafter"/>
</dbReference>
<evidence type="ECO:0000259" key="2">
    <source>
        <dbReference type="Pfam" id="PF07539"/>
    </source>
</evidence>
<feature type="domain" description="U3 small nucleolar RNA-associated protein 20" evidence="3">
    <location>
        <begin position="660"/>
        <end position="877"/>
    </location>
</feature>
<feature type="region of interest" description="Disordered" evidence="1">
    <location>
        <begin position="1511"/>
        <end position="1559"/>
    </location>
</feature>
<organism evidence="5 6">
    <name type="scientific">Plectus sambesii</name>
    <dbReference type="NCBI Taxonomy" id="2011161"/>
    <lineage>
        <taxon>Eukaryota</taxon>
        <taxon>Metazoa</taxon>
        <taxon>Ecdysozoa</taxon>
        <taxon>Nematoda</taxon>
        <taxon>Chromadorea</taxon>
        <taxon>Plectida</taxon>
        <taxon>Plectina</taxon>
        <taxon>Plectoidea</taxon>
        <taxon>Plectidae</taxon>
        <taxon>Plectus</taxon>
    </lineage>
</organism>
<evidence type="ECO:0000259" key="4">
    <source>
        <dbReference type="Pfam" id="PF23099"/>
    </source>
</evidence>
<dbReference type="InterPro" id="IPR052575">
    <property type="entry name" value="SSU_processome_comp_20"/>
</dbReference>
<feature type="compositionally biased region" description="Basic residues" evidence="1">
    <location>
        <begin position="1517"/>
        <end position="1534"/>
    </location>
</feature>
<evidence type="ECO:0000313" key="6">
    <source>
        <dbReference type="WBParaSite" id="PSAMB.scaffold2307size23988.g17276.t1"/>
    </source>
</evidence>
<dbReference type="SUPFAM" id="SSF48371">
    <property type="entry name" value="ARM repeat"/>
    <property type="match status" value="1"/>
</dbReference>
<dbReference type="Pfam" id="PF07539">
    <property type="entry name" value="UTP20_N"/>
    <property type="match status" value="1"/>
</dbReference>
<dbReference type="PANTHER" id="PTHR17695">
    <property type="entry name" value="SMALL SUBUNIT PROCESSOME COMPONENT 20 HOMOLOG"/>
    <property type="match status" value="1"/>
</dbReference>
<feature type="domain" description="U3 small nucleolar RNA-associated protein 20 C-terminal" evidence="4">
    <location>
        <begin position="1236"/>
        <end position="1536"/>
    </location>
</feature>
<sequence length="1559" mass="175196">MGHVVKKLAPALSDDHAAAIYRMALSAAVTVRMALSAAVTVRLAFESSTHPRHKKSLKELRLLVCQRLREFFAAFEARSFAGQELTALFDFFVRPVCAVDAPFSLLKLFAAWSEIPRYYPLLNVKIGAGGIETPLGCLMDSLLKNSSKKATQDLAMNTVVLLMSTADEEEDIEEDNEFAFDQAALDDSKPVSFGTKLVLVQLPKLLKYLTSVLPPAESKKTISIKHLEILERVCEHVEDAEVSASLSSTLLAYLERNLIRREEMQINALNAVARLIKVVVDPHSFIPRLVPLLSSIRARPPRDALITIFDSIRQATRLDYVKDSLSLIVKLNSWDPKRLDEPDHDRRIEAYSELNKRFDDGSAIDIHLLEMVAHSDAHEIIETTDLSLRASASANLRKLIEYFKGCELSEGAKTECLQDHLLPLVKKGLRHESETVRHEIVRALVALITSFPTHAKLRHLTQLRDTTETDLDFYDNITHIQMHRRQRALRRLTDSLQSKQVSIPIEVLLAFVLPLAQPYLLEVVSKTAALSDEAVRLLGQVLSMAPWKRYLAMLEFYLNKLQREEEKHKAIIRIIVAILDAFHFEVASSSQAKEKGVEKMDVAEQNEENMPLESSEIPSGLSQRIYDTMVKQVLPRLQKCIDGKKANMHAHKKSQGAKHYHEDDDILRAPVALAMVKLLLKLPTAILDQHLPGIVLKLCELLKSRSRDVRDSARKTLVAVVDALGPKYLPFVIKELKSTLSKGYQIHVMIFTVHVLISNLAERLKTGDLDACLDEIISVCHTELFSDVTEEKEVQGITKSLHEAKANKTYDTYQFIGRFVGASCLGMVIKPMMETLDAKPSAKTTKKLGDLLRYLAFGLGQNAGIDTPTLLIFAHQTLSEHIERLVTGKRKDIDDTQENDEQLHPQRQQSCFILAKDPGRIGAQPKTAKRSKVHIFVEFGLQVLGIVLKAKRLDIEDDRDVGRLDPFVLLITRCFETKYDRVLTNALRCLSSCLKFPLPSLKAHMPSLVDRLFVLLNNYAGMGAAGARGDVFELTQTIFKTVVSLIKDAPELVLSKKRLQLLLHYVEADVLDTQKQATAFSLLKAIIGRKLVDEKVTDVIQRLRELSVTSHAPHVRAQCRQVMLMYTAENYPLGKNPRKHIEFYLAQLEYEFEDGRISAIEMLNSFFDSLLQTTVDTYAAMCLVKLAMRMVNDESQKCKRLVALAVRKLFEKVSDEKREQLFRIADDWLASSKISSRSLAAQVLVQLADVEGEKFSSRLDTVLQHFSLSLDAKHDPESVVPIVQSLTRIVRQCQEGVTKRLSSPVFDDIWGRSASLLRCGDSADVRLAAGQLLGQIFAGMDATFFDGASVAAKDLCDHFCWQLGAKKLTMELAEQAVKNLVFLTKALVSDGELQWLADRLSLVCRFEVINQPNEAVKRLNVFKWVAAVAMKNEGTRLDVVTSAFLPLLHREMTGKSAKNTEELQQLAIEVGDVLKSKLGEETYAKKLAECQKSANAKVDLRKRKLAEETVANPQKAALRKQRKQAAKVTAKKRKIAADHPYRKRKIASLENNTEDYSIE</sequence>
<dbReference type="InterPro" id="IPR057525">
    <property type="entry name" value="UTP20_C"/>
</dbReference>
<keyword evidence="5" id="KW-1185">Reference proteome</keyword>
<protein>
    <submittedName>
        <fullName evidence="6">Uncharacterized protein</fullName>
    </submittedName>
</protein>
<reference evidence="6" key="1">
    <citation type="submission" date="2022-11" db="UniProtKB">
        <authorList>
            <consortium name="WormBaseParasite"/>
        </authorList>
    </citation>
    <scope>IDENTIFICATION</scope>
</reference>
<evidence type="ECO:0000313" key="5">
    <source>
        <dbReference type="Proteomes" id="UP000887566"/>
    </source>
</evidence>
<name>A0A914VS31_9BILA</name>
<dbReference type="InterPro" id="IPR011430">
    <property type="entry name" value="UTP20_N"/>
</dbReference>
<evidence type="ECO:0000259" key="3">
    <source>
        <dbReference type="Pfam" id="PF20416"/>
    </source>
</evidence>
<dbReference type="Pfam" id="PF20416">
    <property type="entry name" value="UTP20"/>
    <property type="match status" value="1"/>
</dbReference>
<dbReference type="Pfam" id="PF23099">
    <property type="entry name" value="UTP20_C"/>
    <property type="match status" value="1"/>
</dbReference>
<proteinExistence type="predicted"/>
<dbReference type="InterPro" id="IPR016024">
    <property type="entry name" value="ARM-type_fold"/>
</dbReference>
<accession>A0A914VS31</accession>